<evidence type="ECO:0000313" key="2">
    <source>
        <dbReference type="Proteomes" id="UP000831768"/>
    </source>
</evidence>
<dbReference type="GeneID" id="71926949"/>
<protein>
    <submittedName>
        <fullName evidence="1">Uncharacterized protein</fullName>
    </submittedName>
</protein>
<name>A0A8U0A2L6_9EURY</name>
<dbReference type="KEGG" id="haad:MW046_02840"/>
<dbReference type="EMBL" id="CP096019">
    <property type="protein sequence ID" value="UPM43390.1"/>
    <property type="molecule type" value="Genomic_DNA"/>
</dbReference>
<evidence type="ECO:0000313" key="1">
    <source>
        <dbReference type="EMBL" id="UPM43390.1"/>
    </source>
</evidence>
<gene>
    <name evidence="1" type="ORF">MW046_02840</name>
</gene>
<organism evidence="1 2">
    <name type="scientific">Halocatena salina</name>
    <dbReference type="NCBI Taxonomy" id="2934340"/>
    <lineage>
        <taxon>Archaea</taxon>
        <taxon>Methanobacteriati</taxon>
        <taxon>Methanobacteriota</taxon>
        <taxon>Stenosarchaea group</taxon>
        <taxon>Halobacteria</taxon>
        <taxon>Halobacteriales</taxon>
        <taxon>Natronomonadaceae</taxon>
        <taxon>Halocatena</taxon>
    </lineage>
</organism>
<proteinExistence type="predicted"/>
<sequence length="73" mass="7683">MKRAIHVALAAFMLLGMIAGAGATPAMAESTDVTYDDDNHGVDNDGVDVDDSSNVIIDDSEDNDFLDLGLDIL</sequence>
<dbReference type="Proteomes" id="UP000831768">
    <property type="component" value="Chromosome"/>
</dbReference>
<accession>A0A8U0A2L6</accession>
<dbReference type="AlphaFoldDB" id="A0A8U0A2L6"/>
<dbReference type="RefSeq" id="WP_247994057.1">
    <property type="nucleotide sequence ID" value="NZ_CP096019.1"/>
</dbReference>
<keyword evidence="2" id="KW-1185">Reference proteome</keyword>
<reference evidence="1" key="1">
    <citation type="submission" date="2022-04" db="EMBL/GenBank/DDBJ databases">
        <title>Halocatena sp. nov., isolated from a salt lake.</title>
        <authorList>
            <person name="Cui H.-L."/>
        </authorList>
    </citation>
    <scope>NUCLEOTIDE SEQUENCE</scope>
    <source>
        <strain evidence="1">AD-1</strain>
    </source>
</reference>